<evidence type="ECO:0000313" key="1">
    <source>
        <dbReference type="EMBL" id="KAF7281118.1"/>
    </source>
</evidence>
<dbReference type="EMBL" id="JAACXV010000259">
    <property type="protein sequence ID" value="KAF7281118.1"/>
    <property type="molecule type" value="Genomic_DNA"/>
</dbReference>
<protein>
    <submittedName>
        <fullName evidence="1">Uncharacterized protein</fullName>
    </submittedName>
</protein>
<comment type="caution">
    <text evidence="1">The sequence shown here is derived from an EMBL/GenBank/DDBJ whole genome shotgun (WGS) entry which is preliminary data.</text>
</comment>
<evidence type="ECO:0000313" key="2">
    <source>
        <dbReference type="Proteomes" id="UP000625711"/>
    </source>
</evidence>
<dbReference type="AlphaFoldDB" id="A0A834IM43"/>
<sequence>MSWNEETCFKLIEEYENFISNKHDQITTYQVTHDSERDDKNTLDQIDSTPRKLETIDHNRPDSTGISETIQYLGTSISTAVQQDIYSTFSTYVQKLMVSPGMFVMENKFSKPFE</sequence>
<reference evidence="1" key="1">
    <citation type="submission" date="2020-08" db="EMBL/GenBank/DDBJ databases">
        <title>Genome sequencing and assembly of the red palm weevil Rhynchophorus ferrugineus.</title>
        <authorList>
            <person name="Dias G.B."/>
            <person name="Bergman C.M."/>
            <person name="Manee M."/>
        </authorList>
    </citation>
    <scope>NUCLEOTIDE SEQUENCE</scope>
    <source>
        <strain evidence="1">AA-2017</strain>
        <tissue evidence="1">Whole larva</tissue>
    </source>
</reference>
<keyword evidence="2" id="KW-1185">Reference proteome</keyword>
<name>A0A834IM43_RHYFE</name>
<gene>
    <name evidence="1" type="ORF">GWI33_005176</name>
</gene>
<organism evidence="1 2">
    <name type="scientific">Rhynchophorus ferrugineus</name>
    <name type="common">Red palm weevil</name>
    <name type="synonym">Curculio ferrugineus</name>
    <dbReference type="NCBI Taxonomy" id="354439"/>
    <lineage>
        <taxon>Eukaryota</taxon>
        <taxon>Metazoa</taxon>
        <taxon>Ecdysozoa</taxon>
        <taxon>Arthropoda</taxon>
        <taxon>Hexapoda</taxon>
        <taxon>Insecta</taxon>
        <taxon>Pterygota</taxon>
        <taxon>Neoptera</taxon>
        <taxon>Endopterygota</taxon>
        <taxon>Coleoptera</taxon>
        <taxon>Polyphaga</taxon>
        <taxon>Cucujiformia</taxon>
        <taxon>Curculionidae</taxon>
        <taxon>Dryophthorinae</taxon>
        <taxon>Rhynchophorus</taxon>
    </lineage>
</organism>
<dbReference type="Proteomes" id="UP000625711">
    <property type="component" value="Unassembled WGS sequence"/>
</dbReference>
<accession>A0A834IM43</accession>
<proteinExistence type="predicted"/>